<feature type="transmembrane region" description="Helical" evidence="2">
    <location>
        <begin position="150"/>
        <end position="175"/>
    </location>
</feature>
<evidence type="ECO:0000256" key="1">
    <source>
        <dbReference type="SAM" id="MobiDB-lite"/>
    </source>
</evidence>
<dbReference type="RefSeq" id="WP_163199898.1">
    <property type="nucleotide sequence ID" value="NZ_WHZU01000019.1"/>
</dbReference>
<feature type="transmembrane region" description="Helical" evidence="2">
    <location>
        <begin position="318"/>
        <end position="340"/>
    </location>
</feature>
<organism evidence="3 4">
    <name type="scientific">Bifidobacterium saimiriisciurei</name>
    <dbReference type="NCBI Taxonomy" id="2661627"/>
    <lineage>
        <taxon>Bacteria</taxon>
        <taxon>Bacillati</taxon>
        <taxon>Actinomycetota</taxon>
        <taxon>Actinomycetes</taxon>
        <taxon>Bifidobacteriales</taxon>
        <taxon>Bifidobacteriaceae</taxon>
        <taxon>Bifidobacterium</taxon>
    </lineage>
</organism>
<feature type="transmembrane region" description="Helical" evidence="2">
    <location>
        <begin position="384"/>
        <end position="406"/>
    </location>
</feature>
<feature type="transmembrane region" description="Helical" evidence="2">
    <location>
        <begin position="246"/>
        <end position="266"/>
    </location>
</feature>
<evidence type="ECO:0008006" key="5">
    <source>
        <dbReference type="Google" id="ProtNLM"/>
    </source>
</evidence>
<feature type="compositionally biased region" description="Basic residues" evidence="1">
    <location>
        <begin position="1"/>
        <end position="12"/>
    </location>
</feature>
<reference evidence="3 4" key="1">
    <citation type="submission" date="2019-10" db="EMBL/GenBank/DDBJ databases">
        <title>Bifidobacterium from non-human primates.</title>
        <authorList>
            <person name="Modesto M."/>
        </authorList>
    </citation>
    <scope>NUCLEOTIDE SEQUENCE [LARGE SCALE GENOMIC DNA]</scope>
    <source>
        <strain evidence="3 4">SMA1</strain>
    </source>
</reference>
<evidence type="ECO:0000313" key="4">
    <source>
        <dbReference type="Proteomes" id="UP000475155"/>
    </source>
</evidence>
<evidence type="ECO:0000256" key="2">
    <source>
        <dbReference type="SAM" id="Phobius"/>
    </source>
</evidence>
<accession>A0ABX0CB79</accession>
<keyword evidence="2" id="KW-0472">Membrane</keyword>
<feature type="transmembrane region" description="Helical" evidence="2">
    <location>
        <begin position="286"/>
        <end position="306"/>
    </location>
</feature>
<dbReference type="Proteomes" id="UP000475155">
    <property type="component" value="Unassembled WGS sequence"/>
</dbReference>
<protein>
    <recommendedName>
        <fullName evidence="5">ABC transporter permease</fullName>
    </recommendedName>
</protein>
<dbReference type="PANTHER" id="PTHR37305">
    <property type="entry name" value="INTEGRAL MEMBRANE PROTEIN-RELATED"/>
    <property type="match status" value="1"/>
</dbReference>
<name>A0ABX0CB79_9BIFI</name>
<keyword evidence="2" id="KW-0812">Transmembrane</keyword>
<dbReference type="EMBL" id="WHZU01000019">
    <property type="protein sequence ID" value="NEH12353.1"/>
    <property type="molecule type" value="Genomic_DNA"/>
</dbReference>
<feature type="compositionally biased region" description="Low complexity" evidence="1">
    <location>
        <begin position="74"/>
        <end position="99"/>
    </location>
</feature>
<feature type="compositionally biased region" description="Basic residues" evidence="1">
    <location>
        <begin position="113"/>
        <end position="124"/>
    </location>
</feature>
<dbReference type="PANTHER" id="PTHR37305:SF1">
    <property type="entry name" value="MEMBRANE PROTEIN"/>
    <property type="match status" value="1"/>
</dbReference>
<feature type="transmembrane region" description="Helical" evidence="2">
    <location>
        <begin position="195"/>
        <end position="218"/>
    </location>
</feature>
<keyword evidence="4" id="KW-1185">Reference proteome</keyword>
<sequence>MSAARRRGRHSARQLNPSTPDDKSFDNPQPEPPNPSETVNPSEATMAFDPFAEERPETYRQETPARPVPSRQGVPRPSSMPVASVSSPISMTSLPSSAPLTPPTPPDPSSSSRSRRRRAPRKMKVPNGRVSIWGSIRAEFVKTLNLRSTYWLLTMTVVFFPLGAALTAWTTRLMAGLDETGKQLATPRPIPAVDLWASVSGMTSTVALVVGIFGIMAVTSEYSTRSIQATFVANPRREDVIEAKSFVVGVLSFVAALVGLLISWGLVSFMSNGWDVTPLSGDQWRLPWISLFGAALATMLAAKMALGIGAICRATPGGIFALVGLLMIAPSILSIISLAASRYTWLNTVGAFLPSAAIGTFVRGGVDTTLAAGIGNVDYFIPNWWQSLMILVGWWIVCEAAGTLVVRRTDIR</sequence>
<feature type="region of interest" description="Disordered" evidence="1">
    <location>
        <begin position="1"/>
        <end position="124"/>
    </location>
</feature>
<keyword evidence="2" id="KW-1133">Transmembrane helix</keyword>
<proteinExistence type="predicted"/>
<comment type="caution">
    <text evidence="3">The sequence shown here is derived from an EMBL/GenBank/DDBJ whole genome shotgun (WGS) entry which is preliminary data.</text>
</comment>
<evidence type="ECO:0000313" key="3">
    <source>
        <dbReference type="EMBL" id="NEH12353.1"/>
    </source>
</evidence>
<gene>
    <name evidence="3" type="ORF">GFD18_09760</name>
</gene>